<evidence type="ECO:0000259" key="2">
    <source>
        <dbReference type="PROSITE" id="PS50994"/>
    </source>
</evidence>
<accession>A0A168UJ37</accession>
<dbReference type="Proteomes" id="UP000613022">
    <property type="component" value="Unassembled WGS sequence"/>
</dbReference>
<dbReference type="EMBL" id="CP096850">
    <property type="protein sequence ID" value="WMT68695.1"/>
    <property type="molecule type" value="Genomic_DNA"/>
</dbReference>
<dbReference type="AlphaFoldDB" id="A0A0F0XE50"/>
<evidence type="ECO:0000313" key="9">
    <source>
        <dbReference type="Proteomes" id="UP001228563"/>
    </source>
</evidence>
<evidence type="ECO:0000313" key="6">
    <source>
        <dbReference type="EMBL" id="WMT68695.1"/>
    </source>
</evidence>
<evidence type="ECO:0000313" key="8">
    <source>
        <dbReference type="Proteomes" id="UP000230495"/>
    </source>
</evidence>
<dbReference type="SUPFAM" id="SSF46689">
    <property type="entry name" value="Homeodomain-like"/>
    <property type="match status" value="1"/>
</dbReference>
<dbReference type="Proteomes" id="UP001228563">
    <property type="component" value="Plasmid pEC1382-1"/>
</dbReference>
<evidence type="ECO:0000256" key="1">
    <source>
        <dbReference type="SAM" id="MobiDB-lite"/>
    </source>
</evidence>
<dbReference type="NCBIfam" id="NF033594">
    <property type="entry name" value="transpos_ISNCY_2"/>
    <property type="match status" value="1"/>
</dbReference>
<protein>
    <submittedName>
        <fullName evidence="4">ISNCY family transposase ISKpn21</fullName>
    </submittedName>
    <submittedName>
        <fullName evidence="3">ISNCY-like element ISKpn21 family transposase</fullName>
    </submittedName>
</protein>
<dbReference type="EMBL" id="CP096849">
    <property type="protein sequence ID" value="WMT63908.1"/>
    <property type="molecule type" value="Genomic_DNA"/>
</dbReference>
<dbReference type="EMBL" id="CP096850">
    <property type="protein sequence ID" value="WMT68743.1"/>
    <property type="molecule type" value="Genomic_DNA"/>
</dbReference>
<dbReference type="Proteomes" id="UP001228563">
    <property type="component" value="Chromosome"/>
</dbReference>
<proteinExistence type="predicted"/>
<dbReference type="InterPro" id="IPR001584">
    <property type="entry name" value="Integrase_cat-core"/>
</dbReference>
<dbReference type="RefSeq" id="WP_001567368.1">
    <property type="nucleotide sequence ID" value="NZ_AP022446.1"/>
</dbReference>
<evidence type="ECO:0000313" key="7">
    <source>
        <dbReference type="EMBL" id="WMT68743.1"/>
    </source>
</evidence>
<dbReference type="InterPro" id="IPR012337">
    <property type="entry name" value="RNaseH-like_sf"/>
</dbReference>
<sequence>MSAESSGVFTLKEINRIKIIQDVIERRITTRRAAEHLGISDRQCRRLLARYREGGPLGMASRRCGMRGNRQLPPGLADQALELIKTRYADFGPTLAREKLEELHGLFLGKETVRRIMVRAGLWVPRKQRAARIPQPRYRRPCTGELIQIDGCDHDWFEGRGPACTALVYVDDATSKLMELLFVKSESTFSYFEATRRYIDKHGKPLALYSDKAGVFRVNNKHATGGDGHTQFGRAMHELNIQTICAETSPAKGRVERAHLTLQDRLVKELRLQGICSMEAANDFAEAYMADYNRRFGKVPRHDFDVHRAVEHDEDLGLIFTVREKRKVSKSLTIQYDKMLYLIEDSELSRRAIGKYIDVYHYPDGRKELRLNGTLLPYSTYDRLSEIDQGAIVDNKRLGRTLEFISLVQSKRDNTRSQSIPAGDGPSRRRPKQEGKKSQRSLDNDDMLEALKQLQSRSEDIFGKRAR</sequence>
<dbReference type="SUPFAM" id="SSF53098">
    <property type="entry name" value="Ribonuclease H-like"/>
    <property type="match status" value="1"/>
</dbReference>
<gene>
    <name evidence="4" type="ORF">B9Q37_24390</name>
    <name evidence="3" type="ORF">H9R40_09465</name>
    <name evidence="5" type="ORF">M2B19_13250</name>
    <name evidence="6" type="ORF">M2B19_24970</name>
    <name evidence="7" type="ORF">M2B19_25290</name>
</gene>
<reference evidence="4 8" key="1">
    <citation type="journal article" date="2017" name="J. Antimicrob. Chemother.">
        <title>Characterization of the population structure, drug resistance mechanisms and plasmids of the community-associated Enterobacter cloacae complex in China.</title>
        <authorList>
            <person name="Zhou K."/>
            <person name="Yu W."/>
            <person name="Cao X."/>
            <person name="Shen P."/>
            <person name="Lu H."/>
            <person name="Luo Q."/>
            <person name="Rossen J.W.A."/>
            <person name="Xiao Y."/>
        </authorList>
    </citation>
    <scope>NUCLEOTIDE SEQUENCE [LARGE SCALE GENOMIC DNA]</scope>
    <source>
        <strain evidence="4">ECC1097</strain>
    </source>
</reference>
<dbReference type="PANTHER" id="PTHR35004:SF7">
    <property type="entry name" value="INTEGRASE PROTEIN"/>
    <property type="match status" value="1"/>
</dbReference>
<dbReference type="PROSITE" id="PS50994">
    <property type="entry name" value="INTEGRASE"/>
    <property type="match status" value="1"/>
</dbReference>
<reference evidence="3" key="2">
    <citation type="submission" date="2020-08" db="EMBL/GenBank/DDBJ databases">
        <title>Distribution of Beta-Lactamase Producing Gram-Negative Bacterial Isolates in Isabela River of Santo Domingo, Dominican Republic.</title>
        <authorList>
            <person name="Calderon V."/>
            <person name="Del Rosario C."/>
            <person name="Duarte A."/>
            <person name="Bonnelly R."/>
            <person name="Barauna R."/>
            <person name="Ramos R.T."/>
            <person name="Perdomo O.P."/>
            <person name="Rodriguez De Francisco L.E."/>
            <person name="Franco De Los Santos E.F."/>
        </authorList>
    </citation>
    <scope>NUCLEOTIDE SEQUENCE</scope>
    <source>
        <strain evidence="3">INTEC_BI4_1.1</strain>
    </source>
</reference>
<dbReference type="EMBL" id="NEEU01000032">
    <property type="protein sequence ID" value="PJD67160.1"/>
    <property type="molecule type" value="Genomic_DNA"/>
</dbReference>
<reference evidence="5" key="3">
    <citation type="submission" date="2022-04" db="EMBL/GenBank/DDBJ databases">
        <title>Co-occurrence of mcr-9 and blaNDM-1 in multidrug-resistant Enterobacter kobei strain isolated from an infant with urinary infection.</title>
        <authorList>
            <person name="Zeng H."/>
        </authorList>
    </citation>
    <scope>NUCLEOTIDE SEQUENCE</scope>
    <source>
        <strain evidence="5">EC1382</strain>
        <plasmid evidence="6">pEC1382-1</plasmid>
    </source>
</reference>
<name>A0A0F0XE50_9ENTR</name>
<dbReference type="GeneID" id="93757008"/>
<dbReference type="Gene3D" id="3.30.420.10">
    <property type="entry name" value="Ribonuclease H-like superfamily/Ribonuclease H"/>
    <property type="match status" value="1"/>
</dbReference>
<dbReference type="InterPro" id="IPR055247">
    <property type="entry name" value="InsJ-like_HTH"/>
</dbReference>
<dbReference type="PANTHER" id="PTHR35004">
    <property type="entry name" value="TRANSPOSASE RV3428C-RELATED"/>
    <property type="match status" value="1"/>
</dbReference>
<accession>A0A0F0XE50</accession>
<evidence type="ECO:0000313" key="5">
    <source>
        <dbReference type="EMBL" id="WMT63908.1"/>
    </source>
</evidence>
<dbReference type="EMBL" id="JACSEP010000013">
    <property type="protein sequence ID" value="MBC6323464.1"/>
    <property type="molecule type" value="Genomic_DNA"/>
</dbReference>
<dbReference type="Proteomes" id="UP000230495">
    <property type="component" value="Unassembled WGS sequence"/>
</dbReference>
<evidence type="ECO:0000313" key="3">
    <source>
        <dbReference type="EMBL" id="MBC6323464.1"/>
    </source>
</evidence>
<dbReference type="InterPro" id="IPR047797">
    <property type="entry name" value="ISNCY_transpos"/>
</dbReference>
<feature type="domain" description="Integrase catalytic" evidence="2">
    <location>
        <begin position="137"/>
        <end position="315"/>
    </location>
</feature>
<feature type="compositionally biased region" description="Basic and acidic residues" evidence="1">
    <location>
        <begin position="432"/>
        <end position="443"/>
    </location>
</feature>
<dbReference type="InterPro" id="IPR036397">
    <property type="entry name" value="RNaseH_sf"/>
</dbReference>
<evidence type="ECO:0000313" key="4">
    <source>
        <dbReference type="EMBL" id="PJD67160.1"/>
    </source>
</evidence>
<dbReference type="InterPro" id="IPR009057">
    <property type="entry name" value="Homeodomain-like_sf"/>
</dbReference>
<geneLocation type="plasmid" evidence="6 9">
    <name>pEC1382-1</name>
</geneLocation>
<dbReference type="Pfam" id="PF13518">
    <property type="entry name" value="HTH_28"/>
    <property type="match status" value="1"/>
</dbReference>
<organism evidence="4">
    <name type="scientific">Enterobacter kobei</name>
    <dbReference type="NCBI Taxonomy" id="208224"/>
    <lineage>
        <taxon>Bacteria</taxon>
        <taxon>Pseudomonadati</taxon>
        <taxon>Pseudomonadota</taxon>
        <taxon>Gammaproteobacteria</taxon>
        <taxon>Enterobacterales</taxon>
        <taxon>Enterobacteriaceae</taxon>
        <taxon>Enterobacter</taxon>
        <taxon>Enterobacter cloacae complex</taxon>
    </lineage>
</organism>
<feature type="region of interest" description="Disordered" evidence="1">
    <location>
        <begin position="413"/>
        <end position="446"/>
    </location>
</feature>
<dbReference type="OrthoDB" id="5655881at2"/>
<dbReference type="GO" id="GO:0003676">
    <property type="term" value="F:nucleic acid binding"/>
    <property type="evidence" value="ECO:0007669"/>
    <property type="project" value="InterPro"/>
</dbReference>
<keyword evidence="6" id="KW-0614">Plasmid</keyword>
<dbReference type="GO" id="GO:0015074">
    <property type="term" value="P:DNA integration"/>
    <property type="evidence" value="ECO:0007669"/>
    <property type="project" value="InterPro"/>
</dbReference>